<dbReference type="WBParaSite" id="Pan_g9063.t1">
    <property type="protein sequence ID" value="Pan_g9063.t1"/>
    <property type="gene ID" value="Pan_g9063"/>
</dbReference>
<keyword evidence="2" id="KW-1185">Reference proteome</keyword>
<organism evidence="2 3">
    <name type="scientific">Panagrellus redivivus</name>
    <name type="common">Microworm</name>
    <dbReference type="NCBI Taxonomy" id="6233"/>
    <lineage>
        <taxon>Eukaryota</taxon>
        <taxon>Metazoa</taxon>
        <taxon>Ecdysozoa</taxon>
        <taxon>Nematoda</taxon>
        <taxon>Chromadorea</taxon>
        <taxon>Rhabditida</taxon>
        <taxon>Tylenchina</taxon>
        <taxon>Panagrolaimomorpha</taxon>
        <taxon>Panagrolaimoidea</taxon>
        <taxon>Panagrolaimidae</taxon>
        <taxon>Panagrellus</taxon>
    </lineage>
</organism>
<evidence type="ECO:0000313" key="3">
    <source>
        <dbReference type="WBParaSite" id="Pan_g9063.t1"/>
    </source>
</evidence>
<dbReference type="AlphaFoldDB" id="A0A7E4WB34"/>
<accession>A0A7E4WB34</accession>
<dbReference type="Proteomes" id="UP000492821">
    <property type="component" value="Unassembled WGS sequence"/>
</dbReference>
<feature type="region of interest" description="Disordered" evidence="1">
    <location>
        <begin position="26"/>
        <end position="51"/>
    </location>
</feature>
<reference evidence="3" key="2">
    <citation type="submission" date="2020-10" db="UniProtKB">
        <authorList>
            <consortium name="WormBaseParasite"/>
        </authorList>
    </citation>
    <scope>IDENTIFICATION</scope>
</reference>
<protein>
    <submittedName>
        <fullName evidence="3">Uncharacterized protein</fullName>
    </submittedName>
</protein>
<proteinExistence type="predicted"/>
<evidence type="ECO:0000256" key="1">
    <source>
        <dbReference type="SAM" id="MobiDB-lite"/>
    </source>
</evidence>
<sequence>MNRMTSFLCQAPVGCSPYRGGPPCISSKQSWPLSRRKRAARRVVPREKGREADNQISVRKVSSDHWPRVVSRAAVSQLTQFA</sequence>
<evidence type="ECO:0000313" key="2">
    <source>
        <dbReference type="Proteomes" id="UP000492821"/>
    </source>
</evidence>
<name>A0A7E4WB34_PANRE</name>
<reference evidence="2" key="1">
    <citation type="journal article" date="2013" name="Genetics">
        <title>The draft genome and transcriptome of Panagrellus redivivus are shaped by the harsh demands of a free-living lifestyle.</title>
        <authorList>
            <person name="Srinivasan J."/>
            <person name="Dillman A.R."/>
            <person name="Macchietto M.G."/>
            <person name="Heikkinen L."/>
            <person name="Lakso M."/>
            <person name="Fracchia K.M."/>
            <person name="Antoshechkin I."/>
            <person name="Mortazavi A."/>
            <person name="Wong G."/>
            <person name="Sternberg P.W."/>
        </authorList>
    </citation>
    <scope>NUCLEOTIDE SEQUENCE [LARGE SCALE GENOMIC DNA]</scope>
    <source>
        <strain evidence="2">MT8872</strain>
    </source>
</reference>
<feature type="compositionally biased region" description="Basic residues" evidence="1">
    <location>
        <begin position="34"/>
        <end position="43"/>
    </location>
</feature>